<dbReference type="GO" id="GO:0031071">
    <property type="term" value="F:cysteine desulfurase activity"/>
    <property type="evidence" value="ECO:0007669"/>
    <property type="project" value="UniProtKB-EC"/>
</dbReference>
<sequence>MSDVLAMGVNIKQETAKLPLFIENCDSFWDKEIRPLFTDESLSFKVKTLNGNYVKYVNLDNGATTTPFATLKQYVNEMLDTYGSVHRGSGQKSIITTREYDASRNIIRDFVGSSSDNYVIFAKNTTEAINGAATLWAKKPGKILVSDIEHSSNLLPWVTRDEVVQYRTQPDGSVNVAEIEDIFKAHQNLPEAEQIKLVTITGASTITGYRPPIYEIAALAHRYGAKIFADVCQLIQHERVDMRADDDPCHLDFVAFSGHKMYAPYGTGVLLGPKEFFDSSYPYQIGGGNLPYITRNLEIKRFYTERAHDPGTPNAMGAIAIAKAIEIIEEVGRDHIAQYEHSLVEFTYTRIGLISGVKIHIPGDNLAHVIPFDIDGFDGRLVAEILAQEYGIGVRAGAFCTYEYIRKLKNVSDEQDCEIAEEVDRGITRNIPSIIRASFAVYNTLEDCDRFINAIAQIAKNGLAHYLPNYTQDQITGVWTAINS</sequence>
<dbReference type="PANTHER" id="PTHR43586">
    <property type="entry name" value="CYSTEINE DESULFURASE"/>
    <property type="match status" value="1"/>
</dbReference>
<evidence type="ECO:0000256" key="3">
    <source>
        <dbReference type="ARBA" id="ARBA00022898"/>
    </source>
</evidence>
<dbReference type="InterPro" id="IPR015424">
    <property type="entry name" value="PyrdxlP-dep_Trfase"/>
</dbReference>
<dbReference type="Gene3D" id="3.40.640.10">
    <property type="entry name" value="Type I PLP-dependent aspartate aminotransferase-like (Major domain)"/>
    <property type="match status" value="1"/>
</dbReference>
<proteinExistence type="inferred from homology"/>
<keyword evidence="7" id="KW-0032">Aminotransferase</keyword>
<dbReference type="Gene3D" id="3.90.1150.10">
    <property type="entry name" value="Aspartate Aminotransferase, domain 1"/>
    <property type="match status" value="1"/>
</dbReference>
<dbReference type="AlphaFoldDB" id="A0A367R936"/>
<keyword evidence="7" id="KW-0808">Transferase</keyword>
<dbReference type="InterPro" id="IPR015422">
    <property type="entry name" value="PyrdxlP-dep_Trfase_small"/>
</dbReference>
<gene>
    <name evidence="7" type="ORF">A6769_26645</name>
</gene>
<evidence type="ECO:0000256" key="4">
    <source>
        <dbReference type="ARBA" id="ARBA00050776"/>
    </source>
</evidence>
<protein>
    <submittedName>
        <fullName evidence="7">Aminotransferase V</fullName>
    </submittedName>
</protein>
<evidence type="ECO:0000256" key="2">
    <source>
        <dbReference type="ARBA" id="ARBA00010447"/>
    </source>
</evidence>
<evidence type="ECO:0000313" key="7">
    <source>
        <dbReference type="EMBL" id="RCJ33008.1"/>
    </source>
</evidence>
<keyword evidence="3" id="KW-0663">Pyridoxal phosphate</keyword>
<comment type="caution">
    <text evidence="7">The sequence shown here is derived from an EMBL/GenBank/DDBJ whole genome shotgun (WGS) entry which is preliminary data.</text>
</comment>
<evidence type="ECO:0000256" key="5">
    <source>
        <dbReference type="RuleBase" id="RU004504"/>
    </source>
</evidence>
<dbReference type="SUPFAM" id="SSF53383">
    <property type="entry name" value="PLP-dependent transferases"/>
    <property type="match status" value="1"/>
</dbReference>
<dbReference type="GO" id="GO:0008483">
    <property type="term" value="F:transaminase activity"/>
    <property type="evidence" value="ECO:0007669"/>
    <property type="project" value="UniProtKB-KW"/>
</dbReference>
<dbReference type="PANTHER" id="PTHR43586:SF8">
    <property type="entry name" value="CYSTEINE DESULFURASE 1, CHLOROPLASTIC"/>
    <property type="match status" value="1"/>
</dbReference>
<evidence type="ECO:0000313" key="8">
    <source>
        <dbReference type="Proteomes" id="UP000252085"/>
    </source>
</evidence>
<dbReference type="InterPro" id="IPR020578">
    <property type="entry name" value="Aminotrans_V_PyrdxlP_BS"/>
</dbReference>
<dbReference type="PROSITE" id="PS00595">
    <property type="entry name" value="AA_TRANSFER_CLASS_5"/>
    <property type="match status" value="1"/>
</dbReference>
<dbReference type="InterPro" id="IPR000192">
    <property type="entry name" value="Aminotrans_V_dom"/>
</dbReference>
<reference evidence="7 8" key="1">
    <citation type="submission" date="2016-04" db="EMBL/GenBank/DDBJ databases">
        <authorList>
            <person name="Evans L.H."/>
            <person name="Alamgir A."/>
            <person name="Owens N."/>
            <person name="Weber N.D."/>
            <person name="Virtaneva K."/>
            <person name="Barbian K."/>
            <person name="Babar A."/>
            <person name="Rosenke K."/>
        </authorList>
    </citation>
    <scope>NUCLEOTIDE SEQUENCE [LARGE SCALE GENOMIC DNA]</scope>
    <source>
        <strain evidence="7">NIES-2108</strain>
    </source>
</reference>
<accession>A0A367R936</accession>
<evidence type="ECO:0000259" key="6">
    <source>
        <dbReference type="Pfam" id="PF00266"/>
    </source>
</evidence>
<feature type="domain" description="Aminotransferase class V" evidence="6">
    <location>
        <begin position="58"/>
        <end position="451"/>
    </location>
</feature>
<comment type="catalytic activity">
    <reaction evidence="4">
        <text>(sulfur carrier)-H + L-cysteine = (sulfur carrier)-SH + L-alanine</text>
        <dbReference type="Rhea" id="RHEA:43892"/>
        <dbReference type="Rhea" id="RHEA-COMP:14737"/>
        <dbReference type="Rhea" id="RHEA-COMP:14739"/>
        <dbReference type="ChEBI" id="CHEBI:29917"/>
        <dbReference type="ChEBI" id="CHEBI:35235"/>
        <dbReference type="ChEBI" id="CHEBI:57972"/>
        <dbReference type="ChEBI" id="CHEBI:64428"/>
        <dbReference type="EC" id="2.8.1.7"/>
    </reaction>
</comment>
<organism evidence="7 8">
    <name type="scientific">Nostoc punctiforme NIES-2108</name>
    <dbReference type="NCBI Taxonomy" id="1356359"/>
    <lineage>
        <taxon>Bacteria</taxon>
        <taxon>Bacillati</taxon>
        <taxon>Cyanobacteriota</taxon>
        <taxon>Cyanophyceae</taxon>
        <taxon>Nostocales</taxon>
        <taxon>Nostocaceae</taxon>
        <taxon>Nostoc</taxon>
    </lineage>
</organism>
<dbReference type="Pfam" id="PF00266">
    <property type="entry name" value="Aminotran_5"/>
    <property type="match status" value="1"/>
</dbReference>
<dbReference type="InterPro" id="IPR015421">
    <property type="entry name" value="PyrdxlP-dep_Trfase_major"/>
</dbReference>
<dbReference type="EMBL" id="LXQE01000162">
    <property type="protein sequence ID" value="RCJ33008.1"/>
    <property type="molecule type" value="Genomic_DNA"/>
</dbReference>
<comment type="cofactor">
    <cofactor evidence="1 5">
        <name>pyridoxal 5'-phosphate</name>
        <dbReference type="ChEBI" id="CHEBI:597326"/>
    </cofactor>
</comment>
<comment type="similarity">
    <text evidence="2">Belongs to the class-V pyridoxal-phosphate-dependent aminotransferase family. Csd subfamily.</text>
</comment>
<name>A0A367R936_NOSPU</name>
<evidence type="ECO:0000256" key="1">
    <source>
        <dbReference type="ARBA" id="ARBA00001933"/>
    </source>
</evidence>
<dbReference type="Proteomes" id="UP000252085">
    <property type="component" value="Unassembled WGS sequence"/>
</dbReference>